<dbReference type="AlphaFoldDB" id="A0AAD4U605"/>
<organism evidence="1 2">
    <name type="scientific">Ovis ammon polii</name>
    <dbReference type="NCBI Taxonomy" id="230172"/>
    <lineage>
        <taxon>Eukaryota</taxon>
        <taxon>Metazoa</taxon>
        <taxon>Chordata</taxon>
        <taxon>Craniata</taxon>
        <taxon>Vertebrata</taxon>
        <taxon>Euteleostomi</taxon>
        <taxon>Mammalia</taxon>
        <taxon>Eutheria</taxon>
        <taxon>Laurasiatheria</taxon>
        <taxon>Artiodactyla</taxon>
        <taxon>Ruminantia</taxon>
        <taxon>Pecora</taxon>
        <taxon>Bovidae</taxon>
        <taxon>Caprinae</taxon>
        <taxon>Ovis</taxon>
    </lineage>
</organism>
<accession>A0AAD4U605</accession>
<reference evidence="1" key="1">
    <citation type="submission" date="2022-03" db="EMBL/GenBank/DDBJ databases">
        <title>Genomic analyses of argali, domestic sheep and their hybrids provide insights into chromosomal evolution, heterosis and genetic basis of agronomic traits.</title>
        <authorList>
            <person name="Li M."/>
        </authorList>
    </citation>
    <scope>NUCLEOTIDE SEQUENCE</scope>
    <source>
        <strain evidence="1">CAU-MHL-2022a</strain>
        <tissue evidence="1">Skin</tissue>
    </source>
</reference>
<keyword evidence="2" id="KW-1185">Reference proteome</keyword>
<comment type="caution">
    <text evidence="1">The sequence shown here is derived from an EMBL/GenBank/DDBJ whole genome shotgun (WGS) entry which is preliminary data.</text>
</comment>
<evidence type="ECO:0000313" key="2">
    <source>
        <dbReference type="Proteomes" id="UP001214576"/>
    </source>
</evidence>
<sequence length="139" mass="15281">MFQEGALRLKEAIGLPLQDSHPPGLALPTRFPDFTTGAGAESCTPHVLLALGVLGQDGCQSQMPMTAALLHIWKGNWMEAESDQDVWYFDSGDFGKQHTDKSHITKAEAASGGERVIPRVNTAWAMFIRLILNCFPFPR</sequence>
<gene>
    <name evidence="1" type="ORF">MG293_012007</name>
</gene>
<proteinExistence type="predicted"/>
<name>A0AAD4U605_OVIAM</name>
<dbReference type="Proteomes" id="UP001214576">
    <property type="component" value="Unassembled WGS sequence"/>
</dbReference>
<protein>
    <submittedName>
        <fullName evidence="1">Uncharacterized protein</fullName>
    </submittedName>
</protein>
<evidence type="ECO:0000313" key="1">
    <source>
        <dbReference type="EMBL" id="KAI4538604.1"/>
    </source>
</evidence>
<dbReference type="EMBL" id="JAKZEL010000013">
    <property type="protein sequence ID" value="KAI4538604.1"/>
    <property type="molecule type" value="Genomic_DNA"/>
</dbReference>